<name>A0A173ZJ94_9BACE</name>
<dbReference type="InterPro" id="IPR011050">
    <property type="entry name" value="Pectin_lyase_fold/virulence"/>
</dbReference>
<gene>
    <name evidence="6" type="primary">pemA_1</name>
    <name evidence="6" type="ORF">ERS852397_00793</name>
</gene>
<dbReference type="PANTHER" id="PTHR31321">
    <property type="entry name" value="ACYL-COA THIOESTER HYDROLASE YBHC-RELATED"/>
    <property type="match status" value="1"/>
</dbReference>
<dbReference type="EMBL" id="CYZH01000003">
    <property type="protein sequence ID" value="CUN75308.1"/>
    <property type="molecule type" value="Genomic_DNA"/>
</dbReference>
<dbReference type="EC" id="3.1.1.11" evidence="6"/>
<dbReference type="STRING" id="338188.ERS852397_00793"/>
<dbReference type="Proteomes" id="UP000095517">
    <property type="component" value="Unassembled WGS sequence"/>
</dbReference>
<dbReference type="RefSeq" id="WP_032839400.1">
    <property type="nucleotide sequence ID" value="NZ_CABIXA010000003.1"/>
</dbReference>
<dbReference type="GO" id="GO:0042545">
    <property type="term" value="P:cell wall modification"/>
    <property type="evidence" value="ECO:0007669"/>
    <property type="project" value="InterPro"/>
</dbReference>
<feature type="domain" description="Pectinesterase catalytic" evidence="5">
    <location>
        <begin position="138"/>
        <end position="207"/>
    </location>
</feature>
<proteinExistence type="inferred from homology"/>
<evidence type="ECO:0000256" key="2">
    <source>
        <dbReference type="ARBA" id="ARBA00022801"/>
    </source>
</evidence>
<organism evidence="6 7">
    <name type="scientific">Bacteroides finegoldii</name>
    <dbReference type="NCBI Taxonomy" id="338188"/>
    <lineage>
        <taxon>Bacteria</taxon>
        <taxon>Pseudomonadati</taxon>
        <taxon>Bacteroidota</taxon>
        <taxon>Bacteroidia</taxon>
        <taxon>Bacteroidales</taxon>
        <taxon>Bacteroidaceae</taxon>
        <taxon>Bacteroides</taxon>
    </lineage>
</organism>
<sequence>MNTKYIYKISNYLFICMLALAVFACKDDDNSEDTSALTLVSSNITEGATLESNSGYVELTFNKKVRQAPNTSITFNDADIRIIILNNVVRYKYSTSDNTDCTFKIPSGALLDYSGNPYQGLTLNFKIMEEAITPKLFDVIVDPNGKGDYTSIQDAIDAVPSNRTEPYLIFVANGTYEEFINVPKIKPFIHLIGQDKEKTIIARKLTSASNATGDGGEEAWQYSWRNEANQSQRFQEAVTMIYATDFYAENISFVNTWGTEKLIGPMAEAMYTANDRIAFYNCKFRSFQDTWQTKVQSSSENGINARHYASDCWIEGAVDYFYGNGNVLIENTTLYNVRYGSVITAANHTTGTNWGYVFNNCTVDGINKVDPDKYGTESLDYQPSKGTAQTLGRPWQNNPITVFLNTKLKFDIDPAGWRDMGAVPALYAEYNTTDKKGKAVDMSQRKTKYTINGTSYNYEGKTELSYSEYIKYTYENIVNGSDGWNPKKFMEQLETPENVSLNGTTLSWDARYKAICYLIFKADGSFEGQTTDTSFTVSDADATYTVKAANKYGTLSE</sequence>
<feature type="domain" description="Pectinesterase catalytic" evidence="5">
    <location>
        <begin position="212"/>
        <end position="447"/>
    </location>
</feature>
<evidence type="ECO:0000313" key="7">
    <source>
        <dbReference type="Proteomes" id="UP000095517"/>
    </source>
</evidence>
<evidence type="ECO:0000256" key="1">
    <source>
        <dbReference type="ARBA" id="ARBA00008891"/>
    </source>
</evidence>
<dbReference type="PANTHER" id="PTHR31321:SF57">
    <property type="entry name" value="PECTINESTERASE 53-RELATED"/>
    <property type="match status" value="1"/>
</dbReference>
<dbReference type="InterPro" id="IPR000070">
    <property type="entry name" value="Pectinesterase_cat"/>
</dbReference>
<reference evidence="6 7" key="1">
    <citation type="submission" date="2015-09" db="EMBL/GenBank/DDBJ databases">
        <authorList>
            <consortium name="Pathogen Informatics"/>
        </authorList>
    </citation>
    <scope>NUCLEOTIDE SEQUENCE [LARGE SCALE GENOMIC DNA]</scope>
    <source>
        <strain evidence="6 7">2789STDY5608840</strain>
    </source>
</reference>
<evidence type="ECO:0000259" key="5">
    <source>
        <dbReference type="Pfam" id="PF01095"/>
    </source>
</evidence>
<evidence type="ECO:0000256" key="3">
    <source>
        <dbReference type="ARBA" id="ARBA00023085"/>
    </source>
</evidence>
<keyword evidence="3" id="KW-0063">Aspartyl esterase</keyword>
<dbReference type="Gene3D" id="2.160.20.10">
    <property type="entry name" value="Single-stranded right-handed beta-helix, Pectin lyase-like"/>
    <property type="match status" value="1"/>
</dbReference>
<dbReference type="InterPro" id="IPR012334">
    <property type="entry name" value="Pectin_lyas_fold"/>
</dbReference>
<dbReference type="GeneID" id="92989118"/>
<dbReference type="PROSITE" id="PS51257">
    <property type="entry name" value="PROKAR_LIPOPROTEIN"/>
    <property type="match status" value="1"/>
</dbReference>
<dbReference type="Pfam" id="PF01095">
    <property type="entry name" value="Pectinesterase"/>
    <property type="match status" value="2"/>
</dbReference>
<feature type="chain" id="PRO_5011114926" evidence="4">
    <location>
        <begin position="25"/>
        <end position="557"/>
    </location>
</feature>
<dbReference type="AlphaFoldDB" id="A0A173ZJ94"/>
<keyword evidence="2 6" id="KW-0378">Hydrolase</keyword>
<dbReference type="GO" id="GO:0030599">
    <property type="term" value="F:pectinesterase activity"/>
    <property type="evidence" value="ECO:0007669"/>
    <property type="project" value="UniProtKB-EC"/>
</dbReference>
<dbReference type="SUPFAM" id="SSF51126">
    <property type="entry name" value="Pectin lyase-like"/>
    <property type="match status" value="1"/>
</dbReference>
<keyword evidence="4" id="KW-0732">Signal</keyword>
<protein>
    <submittedName>
        <fullName evidence="6">Pectinesterase</fullName>
        <ecNumber evidence="6">3.1.1.11</ecNumber>
    </submittedName>
</protein>
<dbReference type="GO" id="GO:0009279">
    <property type="term" value="C:cell outer membrane"/>
    <property type="evidence" value="ECO:0007669"/>
    <property type="project" value="TreeGrafter"/>
</dbReference>
<evidence type="ECO:0000313" key="6">
    <source>
        <dbReference type="EMBL" id="CUN75308.1"/>
    </source>
</evidence>
<comment type="similarity">
    <text evidence="1">Belongs to the pectinesterase family.</text>
</comment>
<feature type="signal peptide" evidence="4">
    <location>
        <begin position="1"/>
        <end position="24"/>
    </location>
</feature>
<accession>A0A173ZJ94</accession>
<evidence type="ECO:0000256" key="4">
    <source>
        <dbReference type="SAM" id="SignalP"/>
    </source>
</evidence>